<dbReference type="PANTHER" id="PTHR39147">
    <property type="entry name" value="PROTEIN SPT21"/>
    <property type="match status" value="1"/>
</dbReference>
<keyword evidence="2" id="KW-1185">Reference proteome</keyword>
<reference evidence="3" key="1">
    <citation type="submission" date="2020-01" db="EMBL/GenBank/DDBJ databases">
        <authorList>
            <consortium name="DOE Joint Genome Institute"/>
            <person name="Haridas S."/>
            <person name="Albert R."/>
            <person name="Binder M."/>
            <person name="Bloem J."/>
            <person name="Labutti K."/>
            <person name="Salamov A."/>
            <person name="Andreopoulos B."/>
            <person name="Baker S.E."/>
            <person name="Barry K."/>
            <person name="Bills G."/>
            <person name="Bluhm B.H."/>
            <person name="Cannon C."/>
            <person name="Castanera R."/>
            <person name="Culley D.E."/>
            <person name="Daum C."/>
            <person name="Ezra D."/>
            <person name="Gonzalez J.B."/>
            <person name="Henrissat B."/>
            <person name="Kuo A."/>
            <person name="Liang C."/>
            <person name="Lipzen A."/>
            <person name="Lutzoni F."/>
            <person name="Magnuson J."/>
            <person name="Mondo S."/>
            <person name="Nolan M."/>
            <person name="Ohm R."/>
            <person name="Pangilinan J."/>
            <person name="Park H.-J."/>
            <person name="Ramirez L."/>
            <person name="Alfaro M."/>
            <person name="Sun H."/>
            <person name="Tritt A."/>
            <person name="Yoshinaga Y."/>
            <person name="Zwiers L.-H."/>
            <person name="Turgeon B.G."/>
            <person name="Goodwin S.B."/>
            <person name="Spatafora J.W."/>
            <person name="Crous P.W."/>
            <person name="Grigoriev I.V."/>
        </authorList>
    </citation>
    <scope>NUCLEOTIDE SEQUENCE</scope>
    <source>
        <strain evidence="3">CBS 342.82</strain>
    </source>
</reference>
<organism evidence="3">
    <name type="scientific">Dissoconium aciculare CBS 342.82</name>
    <dbReference type="NCBI Taxonomy" id="1314786"/>
    <lineage>
        <taxon>Eukaryota</taxon>
        <taxon>Fungi</taxon>
        <taxon>Dikarya</taxon>
        <taxon>Ascomycota</taxon>
        <taxon>Pezizomycotina</taxon>
        <taxon>Dothideomycetes</taxon>
        <taxon>Dothideomycetidae</taxon>
        <taxon>Mycosphaerellales</taxon>
        <taxon>Dissoconiaceae</taxon>
        <taxon>Dissoconium</taxon>
    </lineage>
</organism>
<evidence type="ECO:0000313" key="2">
    <source>
        <dbReference type="Proteomes" id="UP000504637"/>
    </source>
</evidence>
<dbReference type="GO" id="GO:0006357">
    <property type="term" value="P:regulation of transcription by RNA polymerase II"/>
    <property type="evidence" value="ECO:0007669"/>
    <property type="project" value="TreeGrafter"/>
</dbReference>
<gene>
    <name evidence="3" type="ORF">K489DRAFT_311088</name>
</gene>
<feature type="non-terminal residue" evidence="3">
    <location>
        <position position="84"/>
    </location>
</feature>
<name>A0A6J3MGC9_9PEZI</name>
<accession>A0A6J3MGC9</accession>
<sequence length="84" mass="9164">MELDDGNQLGNIPTRPMRVKVLYTFDLENKTTCLARFPNTLDIPAVAIDDQSQVGVIELAQCIDAIIAASPEIVSKLDTGDFTI</sequence>
<dbReference type="GeneID" id="54358555"/>
<feature type="domain" description="Ams2/SPT21 N-terminal" evidence="1">
    <location>
        <begin position="12"/>
        <end position="84"/>
    </location>
</feature>
<dbReference type="Proteomes" id="UP000504637">
    <property type="component" value="Unplaced"/>
</dbReference>
<dbReference type="PANTHER" id="PTHR39147:SF1">
    <property type="entry name" value="PROTEIN SPT21"/>
    <property type="match status" value="1"/>
</dbReference>
<dbReference type="OrthoDB" id="3199820at2759"/>
<reference evidence="3" key="2">
    <citation type="submission" date="2020-04" db="EMBL/GenBank/DDBJ databases">
        <authorList>
            <consortium name="NCBI Genome Project"/>
        </authorList>
    </citation>
    <scope>NUCLEOTIDE SEQUENCE</scope>
    <source>
        <strain evidence="3">CBS 342.82</strain>
    </source>
</reference>
<dbReference type="AlphaFoldDB" id="A0A6J3MGC9"/>
<proteinExistence type="predicted"/>
<dbReference type="GO" id="GO:0030466">
    <property type="term" value="P:silent mating-type cassette heterochromatin formation"/>
    <property type="evidence" value="ECO:0007669"/>
    <property type="project" value="TreeGrafter"/>
</dbReference>
<evidence type="ECO:0000259" key="1">
    <source>
        <dbReference type="Pfam" id="PF25823"/>
    </source>
</evidence>
<reference evidence="3" key="3">
    <citation type="submission" date="2025-08" db="UniProtKB">
        <authorList>
            <consortium name="RefSeq"/>
        </authorList>
    </citation>
    <scope>IDENTIFICATION</scope>
    <source>
        <strain evidence="3">CBS 342.82</strain>
    </source>
</reference>
<evidence type="ECO:0000313" key="3">
    <source>
        <dbReference type="RefSeq" id="XP_033464046.1"/>
    </source>
</evidence>
<protein>
    <recommendedName>
        <fullName evidence="1">Ams2/SPT21 N-terminal domain-containing protein</fullName>
    </recommendedName>
</protein>
<dbReference type="GO" id="GO:0000183">
    <property type="term" value="P:rDNA heterochromatin formation"/>
    <property type="evidence" value="ECO:0007669"/>
    <property type="project" value="TreeGrafter"/>
</dbReference>
<dbReference type="InterPro" id="IPR057725">
    <property type="entry name" value="Ams2-SPT21_N"/>
</dbReference>
<dbReference type="InterPro" id="IPR042403">
    <property type="entry name" value="Spt21/Ams2"/>
</dbReference>
<dbReference type="RefSeq" id="XP_033464046.1">
    <property type="nucleotide sequence ID" value="XM_033600755.1"/>
</dbReference>
<dbReference type="Pfam" id="PF25823">
    <property type="entry name" value="Ams2-SPT21_N"/>
    <property type="match status" value="1"/>
</dbReference>